<dbReference type="RefSeq" id="XP_051861448.1">
    <property type="nucleotide sequence ID" value="XM_052005488.1"/>
</dbReference>
<keyword evidence="2" id="KW-1185">Reference proteome</keyword>
<dbReference type="AlphaFoldDB" id="A0A9C6WFR3"/>
<sequence length="122" mass="13606">MQMELELEMENENENEKASISNEKYNNNNNSNNNGNTGHNANSSNRGTMWRPWPLNTTEVSSRRLFAKVQHVLPGFIAQLSWNWSAHNNSAKNKRTSAAGTAAKAPKAATAQSWGFFNCLAH</sequence>
<evidence type="ECO:0000256" key="1">
    <source>
        <dbReference type="SAM" id="MobiDB-lite"/>
    </source>
</evidence>
<reference evidence="3" key="1">
    <citation type="submission" date="2025-08" db="UniProtKB">
        <authorList>
            <consortium name="RefSeq"/>
        </authorList>
    </citation>
    <scope>IDENTIFICATION</scope>
    <source>
        <strain evidence="3">15112-1751.03</strain>
        <tissue evidence="3">Whole Adult</tissue>
    </source>
</reference>
<feature type="compositionally biased region" description="Low complexity" evidence="1">
    <location>
        <begin position="19"/>
        <end position="45"/>
    </location>
</feature>
<accession>A0A9C6WFR3</accession>
<gene>
    <name evidence="3" type="primary">LOC127565692</name>
</gene>
<dbReference type="GeneID" id="127565692"/>
<evidence type="ECO:0000313" key="3">
    <source>
        <dbReference type="RefSeq" id="XP_051861448.1"/>
    </source>
</evidence>
<feature type="region of interest" description="Disordered" evidence="1">
    <location>
        <begin position="1"/>
        <end position="50"/>
    </location>
</feature>
<evidence type="ECO:0000313" key="2">
    <source>
        <dbReference type="Proteomes" id="UP000515160"/>
    </source>
</evidence>
<dbReference type="Proteomes" id="UP000515160">
    <property type="component" value="Chromosome X"/>
</dbReference>
<name>A0A9C6WFR3_DROAB</name>
<organism evidence="2 3">
    <name type="scientific">Drosophila albomicans</name>
    <name type="common">Fruit fly</name>
    <dbReference type="NCBI Taxonomy" id="7291"/>
    <lineage>
        <taxon>Eukaryota</taxon>
        <taxon>Metazoa</taxon>
        <taxon>Ecdysozoa</taxon>
        <taxon>Arthropoda</taxon>
        <taxon>Hexapoda</taxon>
        <taxon>Insecta</taxon>
        <taxon>Pterygota</taxon>
        <taxon>Neoptera</taxon>
        <taxon>Endopterygota</taxon>
        <taxon>Diptera</taxon>
        <taxon>Brachycera</taxon>
        <taxon>Muscomorpha</taxon>
        <taxon>Ephydroidea</taxon>
        <taxon>Drosophilidae</taxon>
        <taxon>Drosophila</taxon>
    </lineage>
</organism>
<feature type="compositionally biased region" description="Acidic residues" evidence="1">
    <location>
        <begin position="1"/>
        <end position="13"/>
    </location>
</feature>
<proteinExistence type="predicted"/>
<protein>
    <submittedName>
        <fullName evidence="3">GATA zinc finger domain-containing protein 21-like</fullName>
    </submittedName>
</protein>